<dbReference type="SFLD" id="SFLDG00358">
    <property type="entry name" value="Main_(cytGST)"/>
    <property type="match status" value="1"/>
</dbReference>
<dbReference type="Pfam" id="PF00043">
    <property type="entry name" value="GST_C"/>
    <property type="match status" value="1"/>
</dbReference>
<evidence type="ECO:0000259" key="1">
    <source>
        <dbReference type="PROSITE" id="PS50404"/>
    </source>
</evidence>
<dbReference type="RefSeq" id="WP_140842892.1">
    <property type="nucleotide sequence ID" value="NZ_RCZI01000003.1"/>
</dbReference>
<dbReference type="OrthoDB" id="3828095at2"/>
<dbReference type="GO" id="GO:0016740">
    <property type="term" value="F:transferase activity"/>
    <property type="evidence" value="ECO:0007669"/>
    <property type="project" value="UniProtKB-KW"/>
</dbReference>
<dbReference type="Pfam" id="PF13409">
    <property type="entry name" value="GST_N_2"/>
    <property type="match status" value="1"/>
</dbReference>
<dbReference type="CDD" id="cd03051">
    <property type="entry name" value="GST_N_GTT2_like"/>
    <property type="match status" value="1"/>
</dbReference>
<dbReference type="EMBL" id="RCZI01000003">
    <property type="protein sequence ID" value="TPG27863.1"/>
    <property type="molecule type" value="Genomic_DNA"/>
</dbReference>
<dbReference type="InterPro" id="IPR050983">
    <property type="entry name" value="GST_Omega/HSP26"/>
</dbReference>
<dbReference type="InterPro" id="IPR004046">
    <property type="entry name" value="GST_C"/>
</dbReference>
<dbReference type="InterPro" id="IPR036282">
    <property type="entry name" value="Glutathione-S-Trfase_C_sf"/>
</dbReference>
<dbReference type="GO" id="GO:0005737">
    <property type="term" value="C:cytoplasm"/>
    <property type="evidence" value="ECO:0007669"/>
    <property type="project" value="TreeGrafter"/>
</dbReference>
<dbReference type="SUPFAM" id="SSF52833">
    <property type="entry name" value="Thioredoxin-like"/>
    <property type="match status" value="1"/>
</dbReference>
<protein>
    <submittedName>
        <fullName evidence="3">Glutathione S-transferase family protein</fullName>
    </submittedName>
</protein>
<sequence>MKLFHGWLSSASRRVRLCLAEKGIAYESVPIDMSRQEHHAPAYLAMNPNGVVPALLLDDGRPLHESSTICEYLDELQPVPPLRPADPYQRAVMRNFVRWTDEKSLPHLLILNWSIALQPGASQWSDAQLQERLDRIPTAERRAAWIRIARQPYSDEEKHTALTQLLLLVDKMEQMLGGGPWLMGTDYSLADIAAVPFIARIAELAPDAFADAPKVADWWQRVQQRPAYALANIQRFDAALQARQAEAARPA</sequence>
<feature type="domain" description="GST C-terminal" evidence="2">
    <location>
        <begin position="122"/>
        <end position="240"/>
    </location>
</feature>
<reference evidence="3 4" key="1">
    <citation type="journal article" date="2019" name="Environ. Microbiol.">
        <title>Species interactions and distinct microbial communities in high Arctic permafrost affected cryosols are associated with the CH4 and CO2 gas fluxes.</title>
        <authorList>
            <person name="Altshuler I."/>
            <person name="Hamel J."/>
            <person name="Turney S."/>
            <person name="Magnuson E."/>
            <person name="Levesque R."/>
            <person name="Greer C."/>
            <person name="Whyte L.G."/>
        </authorList>
    </citation>
    <scope>NUCLEOTIDE SEQUENCE [LARGE SCALE GENOMIC DNA]</scope>
    <source>
        <strain evidence="3 4">S06.C</strain>
    </source>
</reference>
<dbReference type="InterPro" id="IPR004045">
    <property type="entry name" value="Glutathione_S-Trfase_N"/>
</dbReference>
<evidence type="ECO:0000313" key="3">
    <source>
        <dbReference type="EMBL" id="TPG27863.1"/>
    </source>
</evidence>
<dbReference type="Gene3D" id="1.20.1050.10">
    <property type="match status" value="1"/>
</dbReference>
<dbReference type="PROSITE" id="PS50405">
    <property type="entry name" value="GST_CTER"/>
    <property type="match status" value="1"/>
</dbReference>
<dbReference type="AlphaFoldDB" id="A0A502DR77"/>
<accession>A0A502DR77</accession>
<dbReference type="InterPro" id="IPR010987">
    <property type="entry name" value="Glutathione-S-Trfase_C-like"/>
</dbReference>
<organism evidence="3 4">
    <name type="scientific">Variovorax guangxiensis</name>
    <dbReference type="NCBI Taxonomy" id="1775474"/>
    <lineage>
        <taxon>Bacteria</taxon>
        <taxon>Pseudomonadati</taxon>
        <taxon>Pseudomonadota</taxon>
        <taxon>Betaproteobacteria</taxon>
        <taxon>Burkholderiales</taxon>
        <taxon>Comamonadaceae</taxon>
        <taxon>Variovorax</taxon>
    </lineage>
</organism>
<proteinExistence type="predicted"/>
<evidence type="ECO:0000259" key="2">
    <source>
        <dbReference type="PROSITE" id="PS50405"/>
    </source>
</evidence>
<dbReference type="SUPFAM" id="SSF47616">
    <property type="entry name" value="GST C-terminal domain-like"/>
    <property type="match status" value="1"/>
</dbReference>
<evidence type="ECO:0000313" key="4">
    <source>
        <dbReference type="Proteomes" id="UP000319212"/>
    </source>
</evidence>
<gene>
    <name evidence="3" type="ORF">EAH82_14135</name>
</gene>
<dbReference type="PANTHER" id="PTHR43968">
    <property type="match status" value="1"/>
</dbReference>
<feature type="domain" description="GST N-terminal" evidence="1">
    <location>
        <begin position="1"/>
        <end position="81"/>
    </location>
</feature>
<dbReference type="InterPro" id="IPR034345">
    <property type="entry name" value="Gtt2-like_N"/>
</dbReference>
<comment type="caution">
    <text evidence="3">The sequence shown here is derived from an EMBL/GenBank/DDBJ whole genome shotgun (WGS) entry which is preliminary data.</text>
</comment>
<dbReference type="Gene3D" id="3.40.30.10">
    <property type="entry name" value="Glutaredoxin"/>
    <property type="match status" value="1"/>
</dbReference>
<name>A0A502DR77_9BURK</name>
<dbReference type="PANTHER" id="PTHR43968:SF6">
    <property type="entry name" value="GLUTATHIONE S-TRANSFERASE OMEGA"/>
    <property type="match status" value="1"/>
</dbReference>
<dbReference type="InterPro" id="IPR040079">
    <property type="entry name" value="Glutathione_S-Trfase"/>
</dbReference>
<dbReference type="InterPro" id="IPR036249">
    <property type="entry name" value="Thioredoxin-like_sf"/>
</dbReference>
<dbReference type="PROSITE" id="PS50404">
    <property type="entry name" value="GST_NTER"/>
    <property type="match status" value="1"/>
</dbReference>
<dbReference type="SFLD" id="SFLDS00019">
    <property type="entry name" value="Glutathione_Transferase_(cytos"/>
    <property type="match status" value="1"/>
</dbReference>
<dbReference type="Proteomes" id="UP000319212">
    <property type="component" value="Unassembled WGS sequence"/>
</dbReference>
<keyword evidence="3" id="KW-0808">Transferase</keyword>